<dbReference type="EMBL" id="VIEB01000674">
    <property type="protein sequence ID" value="TQD83542.1"/>
    <property type="molecule type" value="Genomic_DNA"/>
</dbReference>
<dbReference type="InterPro" id="IPR039883">
    <property type="entry name" value="Fcf2/DNTTIP2"/>
</dbReference>
<evidence type="ECO:0000313" key="5">
    <source>
        <dbReference type="EMBL" id="TQD83542.1"/>
    </source>
</evidence>
<evidence type="ECO:0000256" key="1">
    <source>
        <dbReference type="ARBA" id="ARBA00004604"/>
    </source>
</evidence>
<dbReference type="AlphaFoldDB" id="A0A540LBA1"/>
<reference evidence="5 6" key="1">
    <citation type="journal article" date="2019" name="G3 (Bethesda)">
        <title>Sequencing of a Wild Apple (Malus baccata) Genome Unravels the Differences Between Cultivated and Wild Apple Species Regarding Disease Resistance and Cold Tolerance.</title>
        <authorList>
            <person name="Chen X."/>
        </authorList>
    </citation>
    <scope>NUCLEOTIDE SEQUENCE [LARGE SCALE GENOMIC DNA]</scope>
    <source>
        <strain evidence="6">cv. Shandingzi</strain>
        <tissue evidence="5">Leaves</tissue>
    </source>
</reference>
<sequence>MAESNAVIGLSWEPKLPAFSSASKNGGGSGSKPRPEGNPLWSPPALLRVLIPYLRCRMAESNAVIGLSWEPKLPAFSSASKNGGGSGSKPRPEGNPLWKPSTQLVDGLFVPPNDPVKRNKLAKKQIKDTAGTSWFDMPAPTMTPELQKDLQLLKLRNVMDPKRHYKKGDAQPNKYFQVGTIIESPLDFFSGRLTKKERKVSLAEEVLSDRNLGNYRKRKVREIEEKNRPGGNEKWKIKGKGTYQRAKQRRH</sequence>
<feature type="region of interest" description="Disordered" evidence="3">
    <location>
        <begin position="223"/>
        <end position="251"/>
    </location>
</feature>
<proteinExistence type="predicted"/>
<evidence type="ECO:0000256" key="3">
    <source>
        <dbReference type="SAM" id="MobiDB-lite"/>
    </source>
</evidence>
<feature type="region of interest" description="Disordered" evidence="3">
    <location>
        <begin position="78"/>
        <end position="103"/>
    </location>
</feature>
<gene>
    <name evidence="5" type="ORF">C1H46_030923</name>
</gene>
<accession>A0A540LBA1</accession>
<evidence type="ECO:0000259" key="4">
    <source>
        <dbReference type="Pfam" id="PF08698"/>
    </source>
</evidence>
<evidence type="ECO:0000256" key="2">
    <source>
        <dbReference type="ARBA" id="ARBA00023242"/>
    </source>
</evidence>
<organism evidence="5 6">
    <name type="scientific">Malus baccata</name>
    <name type="common">Siberian crab apple</name>
    <name type="synonym">Pyrus baccata</name>
    <dbReference type="NCBI Taxonomy" id="106549"/>
    <lineage>
        <taxon>Eukaryota</taxon>
        <taxon>Viridiplantae</taxon>
        <taxon>Streptophyta</taxon>
        <taxon>Embryophyta</taxon>
        <taxon>Tracheophyta</taxon>
        <taxon>Spermatophyta</taxon>
        <taxon>Magnoliopsida</taxon>
        <taxon>eudicotyledons</taxon>
        <taxon>Gunneridae</taxon>
        <taxon>Pentapetalae</taxon>
        <taxon>rosids</taxon>
        <taxon>fabids</taxon>
        <taxon>Rosales</taxon>
        <taxon>Rosaceae</taxon>
        <taxon>Amygdaloideae</taxon>
        <taxon>Maleae</taxon>
        <taxon>Malus</taxon>
    </lineage>
</organism>
<feature type="domain" description="Fcf2 pre-rRNA processing C-terminal" evidence="4">
    <location>
        <begin position="127"/>
        <end position="219"/>
    </location>
</feature>
<evidence type="ECO:0000313" key="6">
    <source>
        <dbReference type="Proteomes" id="UP000315295"/>
    </source>
</evidence>
<dbReference type="Proteomes" id="UP000315295">
    <property type="component" value="Unassembled WGS sequence"/>
</dbReference>
<protein>
    <recommendedName>
        <fullName evidence="4">Fcf2 pre-rRNA processing C-terminal domain-containing protein</fullName>
    </recommendedName>
</protein>
<dbReference type="PANTHER" id="PTHR21686">
    <property type="entry name" value="DEOXYNUCLEOTIDYLTRANSFERASE TERMINAL-INTERACTING PROTEIN 2"/>
    <property type="match status" value="1"/>
</dbReference>
<keyword evidence="6" id="KW-1185">Reference proteome</keyword>
<dbReference type="GO" id="GO:0005730">
    <property type="term" value="C:nucleolus"/>
    <property type="evidence" value="ECO:0007669"/>
    <property type="project" value="UniProtKB-SubCell"/>
</dbReference>
<comment type="subcellular location">
    <subcellularLocation>
        <location evidence="1">Nucleus</location>
        <location evidence="1">Nucleolus</location>
    </subcellularLocation>
</comment>
<keyword evidence="2" id="KW-0539">Nucleus</keyword>
<name>A0A540LBA1_MALBA</name>
<feature type="region of interest" description="Disordered" evidence="3">
    <location>
        <begin position="19"/>
        <end position="41"/>
    </location>
</feature>
<comment type="caution">
    <text evidence="5">The sequence shown here is derived from an EMBL/GenBank/DDBJ whole genome shotgun (WGS) entry which is preliminary data.</text>
</comment>
<dbReference type="STRING" id="106549.A0A540LBA1"/>
<dbReference type="Pfam" id="PF08698">
    <property type="entry name" value="Fcf2"/>
    <property type="match status" value="1"/>
</dbReference>
<feature type="compositionally biased region" description="Basic and acidic residues" evidence="3">
    <location>
        <begin position="223"/>
        <end position="236"/>
    </location>
</feature>
<dbReference type="GO" id="GO:0003723">
    <property type="term" value="F:RNA binding"/>
    <property type="evidence" value="ECO:0007669"/>
    <property type="project" value="TreeGrafter"/>
</dbReference>
<dbReference type="InterPro" id="IPR014810">
    <property type="entry name" value="Fcf2_C"/>
</dbReference>
<dbReference type="PANTHER" id="PTHR21686:SF12">
    <property type="entry name" value="DEOXYNUCLEOTIDYLTRANSFERASE TERMINAL-INTERACTING PROTEIN 2"/>
    <property type="match status" value="1"/>
</dbReference>
<dbReference type="GO" id="GO:0006396">
    <property type="term" value="P:RNA processing"/>
    <property type="evidence" value="ECO:0007669"/>
    <property type="project" value="TreeGrafter"/>
</dbReference>